<dbReference type="EMBL" id="SSWH01000002">
    <property type="protein sequence ID" value="THJ67814.1"/>
    <property type="molecule type" value="Genomic_DNA"/>
</dbReference>
<dbReference type="RefSeq" id="WP_136453011.1">
    <property type="nucleotide sequence ID" value="NZ_SSWH01000002.1"/>
</dbReference>
<evidence type="ECO:0000256" key="1">
    <source>
        <dbReference type="SAM" id="Phobius"/>
    </source>
</evidence>
<sequence>MRVKLLPGERVIVRTRPSPLPLVRPVLGGFVVLAAGGFCLGYLGRGSLAQLGEWQPVVLLLAFAVVVLLLLVVVIRPLIRWSSTRYVLTSRRLIHRRGVSRRIEQDIPLSSGLQIHTEQRLLQRMTGSGTLLIGPYYDRAYPYRDVPQIATFKEYLGLAISELPSTRILDGVDMDSGGHYYRGGTREDRNGWRPDQS</sequence>
<feature type="domain" description="YdbS-like PH" evidence="2">
    <location>
        <begin position="81"/>
        <end position="156"/>
    </location>
</feature>
<reference evidence="3 4" key="1">
    <citation type="submission" date="2019-04" db="EMBL/GenBank/DDBJ databases">
        <authorList>
            <person name="Liu Q."/>
            <person name="Xin Y.-H."/>
        </authorList>
    </citation>
    <scope>NUCLEOTIDE SEQUENCE [LARGE SCALE GENOMIC DNA]</scope>
    <source>
        <strain evidence="3 4">AM23</strain>
    </source>
</reference>
<keyword evidence="4" id="KW-1185">Reference proteome</keyword>
<comment type="caution">
    <text evidence="3">The sequence shown here is derived from an EMBL/GenBank/DDBJ whole genome shotgun (WGS) entry which is preliminary data.</text>
</comment>
<keyword evidence="1" id="KW-1133">Transmembrane helix</keyword>
<dbReference type="OrthoDB" id="4966830at2"/>
<dbReference type="AlphaFoldDB" id="A0A4S5E8A3"/>
<proteinExistence type="predicted"/>
<keyword evidence="1" id="KW-0472">Membrane</keyword>
<dbReference type="Proteomes" id="UP000305233">
    <property type="component" value="Unassembled WGS sequence"/>
</dbReference>
<evidence type="ECO:0000313" key="4">
    <source>
        <dbReference type="Proteomes" id="UP000305233"/>
    </source>
</evidence>
<dbReference type="Pfam" id="PF03703">
    <property type="entry name" value="bPH_2"/>
    <property type="match status" value="1"/>
</dbReference>
<protein>
    <submittedName>
        <fullName evidence="3">PH domain-containing protein</fullName>
    </submittedName>
</protein>
<feature type="transmembrane region" description="Helical" evidence="1">
    <location>
        <begin position="21"/>
        <end position="44"/>
    </location>
</feature>
<accession>A0A4S5E8A3</accession>
<evidence type="ECO:0000259" key="2">
    <source>
        <dbReference type="Pfam" id="PF03703"/>
    </source>
</evidence>
<evidence type="ECO:0000313" key="3">
    <source>
        <dbReference type="EMBL" id="THJ67814.1"/>
    </source>
</evidence>
<dbReference type="InterPro" id="IPR005182">
    <property type="entry name" value="YdbS-like_PH"/>
</dbReference>
<keyword evidence="1" id="KW-0812">Transmembrane</keyword>
<gene>
    <name evidence="3" type="ORF">E8P82_02970</name>
</gene>
<feature type="transmembrane region" description="Helical" evidence="1">
    <location>
        <begin position="56"/>
        <end position="75"/>
    </location>
</feature>
<name>A0A4S5E8A3_9MICC</name>
<organism evidence="3 4">
    <name type="scientific">Arthrobacter echini</name>
    <dbReference type="NCBI Taxonomy" id="1529066"/>
    <lineage>
        <taxon>Bacteria</taxon>
        <taxon>Bacillati</taxon>
        <taxon>Actinomycetota</taxon>
        <taxon>Actinomycetes</taxon>
        <taxon>Micrococcales</taxon>
        <taxon>Micrococcaceae</taxon>
        <taxon>Arthrobacter</taxon>
    </lineage>
</organism>